<evidence type="ECO:0000256" key="1">
    <source>
        <dbReference type="PIRSR" id="PIRSR605301-1"/>
    </source>
</evidence>
<dbReference type="Pfam" id="PF03637">
    <property type="entry name" value="Mob1_phocein"/>
    <property type="match status" value="1"/>
</dbReference>
<feature type="region of interest" description="Disordered" evidence="2">
    <location>
        <begin position="394"/>
        <end position="597"/>
    </location>
</feature>
<feature type="region of interest" description="Disordered" evidence="2">
    <location>
        <begin position="266"/>
        <end position="356"/>
    </location>
</feature>
<name>A0AAN6X442_9PEZI</name>
<feature type="binding site" evidence="1">
    <location>
        <position position="149"/>
    </location>
    <ligand>
        <name>Zn(2+)</name>
        <dbReference type="ChEBI" id="CHEBI:29105"/>
    </ligand>
</feature>
<dbReference type="Gene3D" id="1.20.140.30">
    <property type="entry name" value="MOB kinase activator"/>
    <property type="match status" value="1"/>
</dbReference>
<dbReference type="InterPro" id="IPR005301">
    <property type="entry name" value="MOB_kinase_act_fam"/>
</dbReference>
<keyword evidence="1" id="KW-0862">Zinc</keyword>
<dbReference type="AlphaFoldDB" id="A0AAN6X442"/>
<feature type="binding site" evidence="1">
    <location>
        <position position="224"/>
    </location>
    <ligand>
        <name>Zn(2+)</name>
        <dbReference type="ChEBI" id="CHEBI:29105"/>
    </ligand>
</feature>
<accession>A0AAN6X442</accession>
<reference evidence="3" key="1">
    <citation type="journal article" date="2023" name="Mol. Phylogenet. Evol.">
        <title>Genome-scale phylogeny and comparative genomics of the fungal order Sordariales.</title>
        <authorList>
            <person name="Hensen N."/>
            <person name="Bonometti L."/>
            <person name="Westerberg I."/>
            <person name="Brannstrom I.O."/>
            <person name="Guillou S."/>
            <person name="Cros-Aarteil S."/>
            <person name="Calhoun S."/>
            <person name="Haridas S."/>
            <person name="Kuo A."/>
            <person name="Mondo S."/>
            <person name="Pangilinan J."/>
            <person name="Riley R."/>
            <person name="LaButti K."/>
            <person name="Andreopoulos B."/>
            <person name="Lipzen A."/>
            <person name="Chen C."/>
            <person name="Yan M."/>
            <person name="Daum C."/>
            <person name="Ng V."/>
            <person name="Clum A."/>
            <person name="Steindorff A."/>
            <person name="Ohm R.A."/>
            <person name="Martin F."/>
            <person name="Silar P."/>
            <person name="Natvig D.O."/>
            <person name="Lalanne C."/>
            <person name="Gautier V."/>
            <person name="Ament-Velasquez S.L."/>
            <person name="Kruys A."/>
            <person name="Hutchinson M.I."/>
            <person name="Powell A.J."/>
            <person name="Barry K."/>
            <person name="Miller A.N."/>
            <person name="Grigoriev I.V."/>
            <person name="Debuchy R."/>
            <person name="Gladieux P."/>
            <person name="Hiltunen Thoren M."/>
            <person name="Johannesson H."/>
        </authorList>
    </citation>
    <scope>NUCLEOTIDE SEQUENCE</scope>
    <source>
        <strain evidence="3">PSN309</strain>
    </source>
</reference>
<dbReference type="PANTHER" id="PTHR22599">
    <property type="entry name" value="MPS ONE BINDER KINASE ACTIVATOR-LIKE MOB"/>
    <property type="match status" value="1"/>
</dbReference>
<reference evidence="3" key="2">
    <citation type="submission" date="2023-05" db="EMBL/GenBank/DDBJ databases">
        <authorList>
            <consortium name="Lawrence Berkeley National Laboratory"/>
            <person name="Steindorff A."/>
            <person name="Hensen N."/>
            <person name="Bonometti L."/>
            <person name="Westerberg I."/>
            <person name="Brannstrom I.O."/>
            <person name="Guillou S."/>
            <person name="Cros-Aarteil S."/>
            <person name="Calhoun S."/>
            <person name="Haridas S."/>
            <person name="Kuo A."/>
            <person name="Mondo S."/>
            <person name="Pangilinan J."/>
            <person name="Riley R."/>
            <person name="Labutti K."/>
            <person name="Andreopoulos B."/>
            <person name="Lipzen A."/>
            <person name="Chen C."/>
            <person name="Yanf M."/>
            <person name="Daum C."/>
            <person name="Ng V."/>
            <person name="Clum A."/>
            <person name="Ohm R."/>
            <person name="Martin F."/>
            <person name="Silar P."/>
            <person name="Natvig D."/>
            <person name="Lalanne C."/>
            <person name="Gautier V."/>
            <person name="Ament-Velasquez S.L."/>
            <person name="Kruys A."/>
            <person name="Hutchinson M.I."/>
            <person name="Powell A.J."/>
            <person name="Barry K."/>
            <person name="Miller A.N."/>
            <person name="Grigoriev I.V."/>
            <person name="Debuchy R."/>
            <person name="Gladieux P."/>
            <person name="Thoren M.H."/>
            <person name="Johannesson H."/>
        </authorList>
    </citation>
    <scope>NUCLEOTIDE SEQUENCE</scope>
    <source>
        <strain evidence="3">PSN309</strain>
    </source>
</reference>
<evidence type="ECO:0008006" key="5">
    <source>
        <dbReference type="Google" id="ProtNLM"/>
    </source>
</evidence>
<sequence>MSMPPGSPRLPSPPPPAEIQIGPKSPMMRPNQGRPGPQLEQTVLDANSRRRIHPGTRAVDMATGPPLVPLQELDSAFQLQEHLAALHYHHTAHDTTPITRENARLMATPPQGIDKTLWLYELCRFLVSQCNSLIVGFLFDSPPCSAATCPEMRASEWQFLCAVHDTPKSCCAIDYCCHTLDWAANIVTNTKIFPSRFVVDSQDKNTAHKNLVNVFRRLHRIFAHAWFQHRGVFWSVENQSGLYVFFKTVCDAYALLPAENYKLPPEAEGLDINHPDDDQQLDSSSGGAGPGGKRHSSGQIITIAKPPGQRTDGEDDSNYPMVSRTNTRRHIKSSPSVGSAITSVPEADEDDGSNASDLASRLRDMRISHNPGSSFGEAEEVELSSIPVIVEHGPVAPREPPVRPSSVIPPPGISVPFAQQQHDLEMSFSPEPEEPQPAASATVVAGGAEKEQQQQKEVVESEEDQSSTSSSTSEATPELTQSDEEQFEEFMREQPQAPPAKPPAVLDPTAQQDDTSKGESAGKPGEEDSESQSTSTTVEDQTTAAAGPPDPESTQAESAATEEEGKSADKKDKGKGKEAENKGESSPTIGAEEEENK</sequence>
<evidence type="ECO:0000313" key="4">
    <source>
        <dbReference type="Proteomes" id="UP001302126"/>
    </source>
</evidence>
<protein>
    <recommendedName>
        <fullName evidence="5">Mob1 family protein</fullName>
    </recommendedName>
</protein>
<comment type="caution">
    <text evidence="3">The sequence shown here is derived from an EMBL/GenBank/DDBJ whole genome shotgun (WGS) entry which is preliminary data.</text>
</comment>
<feature type="compositionally biased region" description="Pro residues" evidence="2">
    <location>
        <begin position="397"/>
        <end position="413"/>
    </location>
</feature>
<feature type="compositionally biased region" description="Polar residues" evidence="2">
    <location>
        <begin position="333"/>
        <end position="342"/>
    </location>
</feature>
<feature type="binding site" evidence="1">
    <location>
        <position position="229"/>
    </location>
    <ligand>
        <name>Zn(2+)</name>
        <dbReference type="ChEBI" id="CHEBI:29105"/>
    </ligand>
</feature>
<proteinExistence type="predicted"/>
<feature type="compositionally biased region" description="Pro residues" evidence="2">
    <location>
        <begin position="1"/>
        <end position="17"/>
    </location>
</feature>
<organism evidence="3 4">
    <name type="scientific">Podospora australis</name>
    <dbReference type="NCBI Taxonomy" id="1536484"/>
    <lineage>
        <taxon>Eukaryota</taxon>
        <taxon>Fungi</taxon>
        <taxon>Dikarya</taxon>
        <taxon>Ascomycota</taxon>
        <taxon>Pezizomycotina</taxon>
        <taxon>Sordariomycetes</taxon>
        <taxon>Sordariomycetidae</taxon>
        <taxon>Sordariales</taxon>
        <taxon>Podosporaceae</taxon>
        <taxon>Podospora</taxon>
    </lineage>
</organism>
<feature type="compositionally biased region" description="Basic and acidic residues" evidence="2">
    <location>
        <begin position="563"/>
        <end position="583"/>
    </location>
</feature>
<dbReference type="SUPFAM" id="SSF101152">
    <property type="entry name" value="Mob1/phocein"/>
    <property type="match status" value="1"/>
</dbReference>
<feature type="binding site" evidence="1">
    <location>
        <position position="144"/>
    </location>
    <ligand>
        <name>Zn(2+)</name>
        <dbReference type="ChEBI" id="CHEBI:29105"/>
    </ligand>
</feature>
<evidence type="ECO:0000313" key="3">
    <source>
        <dbReference type="EMBL" id="KAK4193713.1"/>
    </source>
</evidence>
<gene>
    <name evidence="3" type="ORF">QBC35DRAFT_371571</name>
</gene>
<dbReference type="Proteomes" id="UP001302126">
    <property type="component" value="Unassembled WGS sequence"/>
</dbReference>
<evidence type="ECO:0000256" key="2">
    <source>
        <dbReference type="SAM" id="MobiDB-lite"/>
    </source>
</evidence>
<keyword evidence="4" id="KW-1185">Reference proteome</keyword>
<keyword evidence="1" id="KW-0479">Metal-binding</keyword>
<dbReference type="InterPro" id="IPR036703">
    <property type="entry name" value="MOB_kinase_act_sf"/>
</dbReference>
<feature type="compositionally biased region" description="Low complexity" evidence="2">
    <location>
        <begin position="531"/>
        <end position="543"/>
    </location>
</feature>
<dbReference type="EMBL" id="MU864350">
    <property type="protein sequence ID" value="KAK4193713.1"/>
    <property type="molecule type" value="Genomic_DNA"/>
</dbReference>
<feature type="region of interest" description="Disordered" evidence="2">
    <location>
        <begin position="1"/>
        <end position="39"/>
    </location>
</feature>
<dbReference type="SMART" id="SM01388">
    <property type="entry name" value="Mob1_phocein"/>
    <property type="match status" value="1"/>
</dbReference>
<feature type="compositionally biased region" description="Basic and acidic residues" evidence="2">
    <location>
        <begin position="448"/>
        <end position="459"/>
    </location>
</feature>